<sequence>MEGCKNPRFSIRRGLHCSCPSRFSINDAVKQGGREAGMGQLATCWHSDFGCGRSQLGRELLSFACSCSSWNTDSRENDVRMGEEQDASLPLMVLVRLGM</sequence>
<dbReference type="EMBL" id="BPLQ01002316">
    <property type="protein sequence ID" value="GIX91344.1"/>
    <property type="molecule type" value="Genomic_DNA"/>
</dbReference>
<dbReference type="Proteomes" id="UP001054837">
    <property type="component" value="Unassembled WGS sequence"/>
</dbReference>
<dbReference type="AlphaFoldDB" id="A0AAV4P2T5"/>
<accession>A0AAV4P2T5</accession>
<gene>
    <name evidence="1" type="ORF">CDAR_570921</name>
</gene>
<protein>
    <submittedName>
        <fullName evidence="1">Uncharacterized protein</fullName>
    </submittedName>
</protein>
<name>A0AAV4P2T5_9ARAC</name>
<reference evidence="1 2" key="1">
    <citation type="submission" date="2021-06" db="EMBL/GenBank/DDBJ databases">
        <title>Caerostris darwini draft genome.</title>
        <authorList>
            <person name="Kono N."/>
            <person name="Arakawa K."/>
        </authorList>
    </citation>
    <scope>NUCLEOTIDE SEQUENCE [LARGE SCALE GENOMIC DNA]</scope>
</reference>
<evidence type="ECO:0000313" key="2">
    <source>
        <dbReference type="Proteomes" id="UP001054837"/>
    </source>
</evidence>
<evidence type="ECO:0000313" key="1">
    <source>
        <dbReference type="EMBL" id="GIX91344.1"/>
    </source>
</evidence>
<keyword evidence="2" id="KW-1185">Reference proteome</keyword>
<proteinExistence type="predicted"/>
<comment type="caution">
    <text evidence="1">The sequence shown here is derived from an EMBL/GenBank/DDBJ whole genome shotgun (WGS) entry which is preliminary data.</text>
</comment>
<organism evidence="1 2">
    <name type="scientific">Caerostris darwini</name>
    <dbReference type="NCBI Taxonomy" id="1538125"/>
    <lineage>
        <taxon>Eukaryota</taxon>
        <taxon>Metazoa</taxon>
        <taxon>Ecdysozoa</taxon>
        <taxon>Arthropoda</taxon>
        <taxon>Chelicerata</taxon>
        <taxon>Arachnida</taxon>
        <taxon>Araneae</taxon>
        <taxon>Araneomorphae</taxon>
        <taxon>Entelegynae</taxon>
        <taxon>Araneoidea</taxon>
        <taxon>Araneidae</taxon>
        <taxon>Caerostris</taxon>
    </lineage>
</organism>